<dbReference type="InterPro" id="IPR013207">
    <property type="entry name" value="LGFP"/>
</dbReference>
<feature type="signal peptide" evidence="1">
    <location>
        <begin position="1"/>
        <end position="30"/>
    </location>
</feature>
<organism evidence="2 3">
    <name type="scientific">Kineococcus xinjiangensis</name>
    <dbReference type="NCBI Taxonomy" id="512762"/>
    <lineage>
        <taxon>Bacteria</taxon>
        <taxon>Bacillati</taxon>
        <taxon>Actinomycetota</taxon>
        <taxon>Actinomycetes</taxon>
        <taxon>Kineosporiales</taxon>
        <taxon>Kineosporiaceae</taxon>
        <taxon>Kineococcus</taxon>
    </lineage>
</organism>
<sequence length="269" mass="28885">MTRTARSTRPRLLAAVGALLTLATAAPAQADPRVGGAIGVHHEVHGEIRSAYAWSGREAGVLGLPLTDEVVTPDGAGAYNVFEGGSIYWNRFRPDAAHLVRGAIRDVWGTRGWELGRIGYPVSSEYDIPGGKRQDFQDGFVEWSPATGARINQTLTTPDFPGCPFGPQQASAERAGRCFGEAWLAGRRDVMREYGSQWAVQGMLTVPRRGSLSGVACGPNPRRPPVSHSTISCTLTFSVAGAVPYAVDLDHDVVGIMRNNEVVRVHPRG</sequence>
<name>A0A2S6IPZ1_9ACTN</name>
<protein>
    <submittedName>
        <fullName evidence="2">LGFP repeat-containing protein</fullName>
    </submittedName>
</protein>
<comment type="caution">
    <text evidence="2">The sequence shown here is derived from an EMBL/GenBank/DDBJ whole genome shotgun (WGS) entry which is preliminary data.</text>
</comment>
<evidence type="ECO:0000313" key="2">
    <source>
        <dbReference type="EMBL" id="PPK96166.1"/>
    </source>
</evidence>
<evidence type="ECO:0000313" key="3">
    <source>
        <dbReference type="Proteomes" id="UP000239485"/>
    </source>
</evidence>
<dbReference type="AlphaFoldDB" id="A0A2S6IPZ1"/>
<accession>A0A2S6IPZ1</accession>
<dbReference type="RefSeq" id="WP_104432522.1">
    <property type="nucleotide sequence ID" value="NZ_PTJD01000005.1"/>
</dbReference>
<dbReference type="OrthoDB" id="514320at2"/>
<dbReference type="EMBL" id="PTJD01000005">
    <property type="protein sequence ID" value="PPK96166.1"/>
    <property type="molecule type" value="Genomic_DNA"/>
</dbReference>
<dbReference type="Pfam" id="PF08310">
    <property type="entry name" value="LGFP"/>
    <property type="match status" value="2"/>
</dbReference>
<reference evidence="2 3" key="1">
    <citation type="submission" date="2018-02" db="EMBL/GenBank/DDBJ databases">
        <title>Genomic Encyclopedia of Archaeal and Bacterial Type Strains, Phase II (KMG-II): from individual species to whole genera.</title>
        <authorList>
            <person name="Goeker M."/>
        </authorList>
    </citation>
    <scope>NUCLEOTIDE SEQUENCE [LARGE SCALE GENOMIC DNA]</scope>
    <source>
        <strain evidence="2 3">DSM 22857</strain>
    </source>
</reference>
<evidence type="ECO:0000256" key="1">
    <source>
        <dbReference type="SAM" id="SignalP"/>
    </source>
</evidence>
<gene>
    <name evidence="2" type="ORF">CLV92_105268</name>
</gene>
<proteinExistence type="predicted"/>
<feature type="chain" id="PRO_5015503222" evidence="1">
    <location>
        <begin position="31"/>
        <end position="269"/>
    </location>
</feature>
<keyword evidence="3" id="KW-1185">Reference proteome</keyword>
<dbReference type="Proteomes" id="UP000239485">
    <property type="component" value="Unassembled WGS sequence"/>
</dbReference>
<keyword evidence="1" id="KW-0732">Signal</keyword>